<evidence type="ECO:0000313" key="3">
    <source>
        <dbReference type="Proteomes" id="UP000739538"/>
    </source>
</evidence>
<accession>A0A956SCB6</accession>
<protein>
    <recommendedName>
        <fullName evidence="4">Copper chaperone PCu(A)C</fullName>
    </recommendedName>
</protein>
<sequence>MTRTVKQIFGLVLALALLTPTLAAAKGAWIHVRILGDDDDGDRVSVNMPVQTIATMLPMIESEDLRDGRIRVDGKEIDGDDLRALWKSIRESEDGVYLNMETKDESVRVAKQGHLLKIECADEAEGDQVDIQIPIAVVNALLSGEEDELDLLAGLAALEEHGDEIEVTVNDDRTAIRIWIDDDPGSDR</sequence>
<dbReference type="AlphaFoldDB" id="A0A956SCB6"/>
<reference evidence="2" key="1">
    <citation type="submission" date="2020-04" db="EMBL/GenBank/DDBJ databases">
        <authorList>
            <person name="Zhang T."/>
        </authorList>
    </citation>
    <scope>NUCLEOTIDE SEQUENCE</scope>
    <source>
        <strain evidence="2">HKST-UBA02</strain>
    </source>
</reference>
<proteinExistence type="predicted"/>
<evidence type="ECO:0008006" key="4">
    <source>
        <dbReference type="Google" id="ProtNLM"/>
    </source>
</evidence>
<name>A0A956SCB6_UNCEI</name>
<feature type="chain" id="PRO_5037418448" description="Copper chaperone PCu(A)C" evidence="1">
    <location>
        <begin position="26"/>
        <end position="188"/>
    </location>
</feature>
<organism evidence="2 3">
    <name type="scientific">Eiseniibacteriota bacterium</name>
    <dbReference type="NCBI Taxonomy" id="2212470"/>
    <lineage>
        <taxon>Bacteria</taxon>
        <taxon>Candidatus Eiseniibacteriota</taxon>
    </lineage>
</organism>
<reference evidence="2" key="2">
    <citation type="journal article" date="2021" name="Microbiome">
        <title>Successional dynamics and alternative stable states in a saline activated sludge microbial community over 9 years.</title>
        <authorList>
            <person name="Wang Y."/>
            <person name="Ye J."/>
            <person name="Ju F."/>
            <person name="Liu L."/>
            <person name="Boyd J.A."/>
            <person name="Deng Y."/>
            <person name="Parks D.H."/>
            <person name="Jiang X."/>
            <person name="Yin X."/>
            <person name="Woodcroft B.J."/>
            <person name="Tyson G.W."/>
            <person name="Hugenholtz P."/>
            <person name="Polz M.F."/>
            <person name="Zhang T."/>
        </authorList>
    </citation>
    <scope>NUCLEOTIDE SEQUENCE</scope>
    <source>
        <strain evidence="2">HKST-UBA02</strain>
    </source>
</reference>
<dbReference type="EMBL" id="JAGQHS010000001">
    <property type="protein sequence ID" value="MCA9754249.1"/>
    <property type="molecule type" value="Genomic_DNA"/>
</dbReference>
<dbReference type="Proteomes" id="UP000739538">
    <property type="component" value="Unassembled WGS sequence"/>
</dbReference>
<feature type="signal peptide" evidence="1">
    <location>
        <begin position="1"/>
        <end position="25"/>
    </location>
</feature>
<comment type="caution">
    <text evidence="2">The sequence shown here is derived from an EMBL/GenBank/DDBJ whole genome shotgun (WGS) entry which is preliminary data.</text>
</comment>
<evidence type="ECO:0000256" key="1">
    <source>
        <dbReference type="SAM" id="SignalP"/>
    </source>
</evidence>
<evidence type="ECO:0000313" key="2">
    <source>
        <dbReference type="EMBL" id="MCA9754249.1"/>
    </source>
</evidence>
<keyword evidence="1" id="KW-0732">Signal</keyword>
<gene>
    <name evidence="2" type="ORF">KDA27_00495</name>
</gene>